<evidence type="ECO:0000256" key="4">
    <source>
        <dbReference type="SAM" id="MobiDB-lite"/>
    </source>
</evidence>
<keyword evidence="8" id="KW-1185">Reference proteome</keyword>
<dbReference type="GO" id="GO:0019814">
    <property type="term" value="C:immunoglobulin complex"/>
    <property type="evidence" value="ECO:0007669"/>
    <property type="project" value="UniProtKB-KW"/>
</dbReference>
<organism evidence="7 8">
    <name type="scientific">Dissostichus mawsoni</name>
    <name type="common">Antarctic cod</name>
    <dbReference type="NCBI Taxonomy" id="36200"/>
    <lineage>
        <taxon>Eukaryota</taxon>
        <taxon>Metazoa</taxon>
        <taxon>Chordata</taxon>
        <taxon>Craniata</taxon>
        <taxon>Vertebrata</taxon>
        <taxon>Euteleostomi</taxon>
        <taxon>Actinopterygii</taxon>
        <taxon>Neopterygii</taxon>
        <taxon>Teleostei</taxon>
        <taxon>Neoteleostei</taxon>
        <taxon>Acanthomorphata</taxon>
        <taxon>Eupercaria</taxon>
        <taxon>Perciformes</taxon>
        <taxon>Notothenioidei</taxon>
        <taxon>Nototheniidae</taxon>
        <taxon>Dissostichus</taxon>
    </lineage>
</organism>
<sequence>MMDYRTGLLLLTVCWAASNPFLGSPLPQEVHGASKRSLGDVRPGFQPVPQQPWFRPQQPWFRPQQPWFDPVAVPAAMVPCSSAGPHSHGTVLQYHPTQPWFRVPVPCPAAMVPAPEPAHTAMVPAPFLPSQVSSRVPSRVPSQVPSPVPSRVSSRVPSQVTSQVSSRVPSRVPSQVPSPVPSRVSSRVPSRVPSQVSSRVLLQSPLESPLEFPLKSPLKSPLEFPLQSPLESPLEFPLQSPLEEVLYVSETLRSESTDSVSQIMERTIIWSLLFLVTIHGEKIYSDLVLFCISLVKCWIMSNNDLLTGVWSEIKLEQSSSQLQTWRDSEDVMYHIWFYNDRLFIHWIRQRPGQALEWVGRMNTGSNSAIYGSSFESRFTMTEDVPSSTQYLEVSSLTAGDSAVYFCARHTVTKDSGAAAQKTSTNHKAMLTAERRTEDRGHTV</sequence>
<proteinExistence type="predicted"/>
<dbReference type="SMART" id="SM00406">
    <property type="entry name" value="IGv"/>
    <property type="match status" value="1"/>
</dbReference>
<evidence type="ECO:0000256" key="3">
    <source>
        <dbReference type="ARBA" id="ARBA00043265"/>
    </source>
</evidence>
<keyword evidence="5" id="KW-0732">Signal</keyword>
<dbReference type="Gene3D" id="2.60.40.10">
    <property type="entry name" value="Immunoglobulins"/>
    <property type="match status" value="1"/>
</dbReference>
<evidence type="ECO:0000256" key="1">
    <source>
        <dbReference type="ARBA" id="ARBA00022859"/>
    </source>
</evidence>
<evidence type="ECO:0000259" key="6">
    <source>
        <dbReference type="SMART" id="SM00406"/>
    </source>
</evidence>
<dbReference type="EMBL" id="JAAKFY010000014">
    <property type="protein sequence ID" value="KAF3846557.1"/>
    <property type="molecule type" value="Genomic_DNA"/>
</dbReference>
<keyword evidence="3" id="KW-1280">Immunoglobulin</keyword>
<dbReference type="OrthoDB" id="9945861at2759"/>
<dbReference type="InterPro" id="IPR050199">
    <property type="entry name" value="IgHV"/>
</dbReference>
<feature type="signal peptide" evidence="5">
    <location>
        <begin position="1"/>
        <end position="16"/>
    </location>
</feature>
<reference evidence="7 8" key="1">
    <citation type="submission" date="2020-03" db="EMBL/GenBank/DDBJ databases">
        <title>Dissostichus mawsoni Genome sequencing and assembly.</title>
        <authorList>
            <person name="Park H."/>
        </authorList>
    </citation>
    <scope>NUCLEOTIDE SEQUENCE [LARGE SCALE GENOMIC DNA]</scope>
    <source>
        <strain evidence="7">DM0001</strain>
        <tissue evidence="7">Muscle</tissue>
    </source>
</reference>
<dbReference type="InterPro" id="IPR013783">
    <property type="entry name" value="Ig-like_fold"/>
</dbReference>
<dbReference type="GO" id="GO:0002250">
    <property type="term" value="P:adaptive immune response"/>
    <property type="evidence" value="ECO:0007669"/>
    <property type="project" value="UniProtKB-KW"/>
</dbReference>
<dbReference type="InterPro" id="IPR013106">
    <property type="entry name" value="Ig_V-set"/>
</dbReference>
<evidence type="ECO:0000256" key="2">
    <source>
        <dbReference type="ARBA" id="ARBA00023130"/>
    </source>
</evidence>
<gene>
    <name evidence="7" type="ORF">F7725_003635</name>
</gene>
<keyword evidence="2" id="KW-1064">Adaptive immunity</keyword>
<dbReference type="GO" id="GO:0005576">
    <property type="term" value="C:extracellular region"/>
    <property type="evidence" value="ECO:0007669"/>
    <property type="project" value="UniProtKB-ARBA"/>
</dbReference>
<comment type="caution">
    <text evidence="7">The sequence shown here is derived from an EMBL/GenBank/DDBJ whole genome shotgun (WGS) entry which is preliminary data.</text>
</comment>
<name>A0A7J5YDF8_DISMA</name>
<evidence type="ECO:0000256" key="5">
    <source>
        <dbReference type="SAM" id="SignalP"/>
    </source>
</evidence>
<keyword evidence="1" id="KW-0391">Immunity</keyword>
<accession>A0A7J5YDF8</accession>
<dbReference type="Proteomes" id="UP000518266">
    <property type="component" value="Unassembled WGS sequence"/>
</dbReference>
<protein>
    <recommendedName>
        <fullName evidence="6">Immunoglobulin V-set domain-containing protein</fullName>
    </recommendedName>
</protein>
<feature type="region of interest" description="Disordered" evidence="4">
    <location>
        <begin position="132"/>
        <end position="190"/>
    </location>
</feature>
<feature type="domain" description="Immunoglobulin V-set" evidence="6">
    <location>
        <begin position="312"/>
        <end position="408"/>
    </location>
</feature>
<evidence type="ECO:0000313" key="7">
    <source>
        <dbReference type="EMBL" id="KAF3846557.1"/>
    </source>
</evidence>
<dbReference type="InterPro" id="IPR036179">
    <property type="entry name" value="Ig-like_dom_sf"/>
</dbReference>
<dbReference type="SUPFAM" id="SSF48726">
    <property type="entry name" value="Immunoglobulin"/>
    <property type="match status" value="1"/>
</dbReference>
<evidence type="ECO:0000313" key="8">
    <source>
        <dbReference type="Proteomes" id="UP000518266"/>
    </source>
</evidence>
<dbReference type="AlphaFoldDB" id="A0A7J5YDF8"/>
<feature type="chain" id="PRO_5029454011" description="Immunoglobulin V-set domain-containing protein" evidence="5">
    <location>
        <begin position="17"/>
        <end position="443"/>
    </location>
</feature>
<dbReference type="PANTHER" id="PTHR23266">
    <property type="entry name" value="IMMUNOGLOBULIN HEAVY CHAIN"/>
    <property type="match status" value="1"/>
</dbReference>